<dbReference type="FunFam" id="1.10.8.10:FF:000001">
    <property type="entry name" value="Elongation factor Ts"/>
    <property type="match status" value="1"/>
</dbReference>
<keyword evidence="6" id="KW-0963">Cytoplasm</keyword>
<organism evidence="10 11">
    <name type="scientific">Kytococcus aerolatus</name>
    <dbReference type="NCBI Taxonomy" id="592308"/>
    <lineage>
        <taxon>Bacteria</taxon>
        <taxon>Bacillati</taxon>
        <taxon>Actinomycetota</taxon>
        <taxon>Actinomycetes</taxon>
        <taxon>Micrococcales</taxon>
        <taxon>Kytococcaceae</taxon>
        <taxon>Kytococcus</taxon>
    </lineage>
</organism>
<evidence type="ECO:0000256" key="4">
    <source>
        <dbReference type="ARBA" id="ARBA00022917"/>
    </source>
</evidence>
<comment type="function">
    <text evidence="5 6 7">Associates with the EF-Tu.GDP complex and induces the exchange of GDP to GTP. It remains bound to the aminoacyl-tRNA.EF-Tu.GTP complex up to the GTP hydrolysis stage on the ribosome.</text>
</comment>
<evidence type="ECO:0000256" key="3">
    <source>
        <dbReference type="ARBA" id="ARBA00022768"/>
    </source>
</evidence>
<keyword evidence="3 6" id="KW-0251">Elongation factor</keyword>
<reference evidence="10 11" key="1">
    <citation type="submission" date="2017-06" db="EMBL/GenBank/DDBJ databases">
        <authorList>
            <person name="Kim H.J."/>
            <person name="Triplett B.A."/>
        </authorList>
    </citation>
    <scope>NUCLEOTIDE SEQUENCE [LARGE SCALE GENOMIC DNA]</scope>
    <source>
        <strain evidence="10 11">DSM 22179</strain>
    </source>
</reference>
<evidence type="ECO:0000313" key="11">
    <source>
        <dbReference type="Proteomes" id="UP000198122"/>
    </source>
</evidence>
<dbReference type="InterPro" id="IPR036402">
    <property type="entry name" value="EF-Ts_dimer_sf"/>
</dbReference>
<dbReference type="GO" id="GO:0003746">
    <property type="term" value="F:translation elongation factor activity"/>
    <property type="evidence" value="ECO:0007669"/>
    <property type="project" value="UniProtKB-UniRule"/>
</dbReference>
<dbReference type="InterPro" id="IPR009060">
    <property type="entry name" value="UBA-like_sf"/>
</dbReference>
<dbReference type="AlphaFoldDB" id="A0A212U1X5"/>
<dbReference type="PANTHER" id="PTHR11741">
    <property type="entry name" value="ELONGATION FACTOR TS"/>
    <property type="match status" value="1"/>
</dbReference>
<comment type="subcellular location">
    <subcellularLocation>
        <location evidence="6 8">Cytoplasm</location>
    </subcellularLocation>
</comment>
<dbReference type="FunFam" id="1.10.286.20:FF:000001">
    <property type="entry name" value="Elongation factor Ts"/>
    <property type="match status" value="1"/>
</dbReference>
<gene>
    <name evidence="6" type="primary">tsf</name>
    <name evidence="10" type="ORF">SAMN05445756_1772</name>
</gene>
<feature type="domain" description="Translation elongation factor EFTs/EF1B dimerisation" evidence="9">
    <location>
        <begin position="71"/>
        <end position="277"/>
    </location>
</feature>
<dbReference type="CDD" id="cd14275">
    <property type="entry name" value="UBA_EF-Ts"/>
    <property type="match status" value="1"/>
</dbReference>
<evidence type="ECO:0000256" key="7">
    <source>
        <dbReference type="RuleBase" id="RU000642"/>
    </source>
</evidence>
<dbReference type="InterPro" id="IPR018101">
    <property type="entry name" value="Transl_elong_Ts_CS"/>
</dbReference>
<dbReference type="PROSITE" id="PS01126">
    <property type="entry name" value="EF_TS_1"/>
    <property type="match status" value="1"/>
</dbReference>
<dbReference type="Gene3D" id="3.30.479.20">
    <property type="entry name" value="Elongation factor Ts, dimerisation domain"/>
    <property type="match status" value="2"/>
</dbReference>
<proteinExistence type="inferred from homology"/>
<protein>
    <recommendedName>
        <fullName evidence="2 6">Elongation factor Ts</fullName>
        <shortName evidence="6">EF-Ts</shortName>
    </recommendedName>
</protein>
<dbReference type="PANTHER" id="PTHR11741:SF0">
    <property type="entry name" value="ELONGATION FACTOR TS, MITOCHONDRIAL"/>
    <property type="match status" value="1"/>
</dbReference>
<dbReference type="GO" id="GO:0005737">
    <property type="term" value="C:cytoplasm"/>
    <property type="evidence" value="ECO:0007669"/>
    <property type="project" value="UniProtKB-SubCell"/>
</dbReference>
<feature type="region of interest" description="Involved in Mg(2+) ion dislocation from EF-Tu" evidence="6">
    <location>
        <begin position="80"/>
        <end position="83"/>
    </location>
</feature>
<sequence length="282" mass="29906">MANYTAADIKALREQTGAGMLDVKKALDETNGDIEAAKEALRIKGLKGVTKREGRSASNGLVAAHTAEGAGTLLEINCETDFVAKGEKFIALADKVLAHAVAQEIGDVEALLGSTLDGQTVQELLDESNATIGEKIEIRNLARLTAPEGGQVVAYLHKTSPDLPAQIGVLVATTGTDEQFGRDIAMHAAAFSPTALTRDEIDPETVENERRVAEATAKEEGKPEQALPKIIEGRVNAYFKDNVLLDQPFAKDPKKSVAKVAEEAGAEVVGYARFKVGSDVQA</sequence>
<dbReference type="SUPFAM" id="SSF54713">
    <property type="entry name" value="Elongation factor Ts (EF-Ts), dimerisation domain"/>
    <property type="match status" value="2"/>
</dbReference>
<dbReference type="Pfam" id="PF00889">
    <property type="entry name" value="EF_TS"/>
    <property type="match status" value="1"/>
</dbReference>
<evidence type="ECO:0000256" key="8">
    <source>
        <dbReference type="RuleBase" id="RU000643"/>
    </source>
</evidence>
<dbReference type="OrthoDB" id="9808348at2"/>
<evidence type="ECO:0000259" key="9">
    <source>
        <dbReference type="Pfam" id="PF00889"/>
    </source>
</evidence>
<dbReference type="InterPro" id="IPR014039">
    <property type="entry name" value="Transl_elong_EFTs/EF1B_dimer"/>
</dbReference>
<dbReference type="PROSITE" id="PS01127">
    <property type="entry name" value="EF_TS_2"/>
    <property type="match status" value="1"/>
</dbReference>
<comment type="similarity">
    <text evidence="1 6 7">Belongs to the EF-Ts family.</text>
</comment>
<dbReference type="Proteomes" id="UP000198122">
    <property type="component" value="Unassembled WGS sequence"/>
</dbReference>
<dbReference type="Gene3D" id="1.10.286.20">
    <property type="match status" value="1"/>
</dbReference>
<dbReference type="InterPro" id="IPR001816">
    <property type="entry name" value="Transl_elong_EFTs/EF1B"/>
</dbReference>
<evidence type="ECO:0000256" key="1">
    <source>
        <dbReference type="ARBA" id="ARBA00005532"/>
    </source>
</evidence>
<accession>A0A212U1X5</accession>
<dbReference type="EMBL" id="FYEZ01000002">
    <property type="protein sequence ID" value="SNC72233.1"/>
    <property type="molecule type" value="Genomic_DNA"/>
</dbReference>
<keyword evidence="11" id="KW-1185">Reference proteome</keyword>
<keyword evidence="4 6" id="KW-0648">Protein biosynthesis</keyword>
<evidence type="ECO:0000256" key="2">
    <source>
        <dbReference type="ARBA" id="ARBA00016956"/>
    </source>
</evidence>
<dbReference type="NCBIfam" id="TIGR00116">
    <property type="entry name" value="tsf"/>
    <property type="match status" value="1"/>
</dbReference>
<name>A0A212U1X5_9MICO</name>
<dbReference type="HAMAP" id="MF_00050">
    <property type="entry name" value="EF_Ts"/>
    <property type="match status" value="1"/>
</dbReference>
<evidence type="ECO:0000256" key="6">
    <source>
        <dbReference type="HAMAP-Rule" id="MF_00050"/>
    </source>
</evidence>
<dbReference type="SUPFAM" id="SSF46934">
    <property type="entry name" value="UBA-like"/>
    <property type="match status" value="1"/>
</dbReference>
<dbReference type="RefSeq" id="WP_088818689.1">
    <property type="nucleotide sequence ID" value="NZ_FYEZ01000002.1"/>
</dbReference>
<dbReference type="Gene3D" id="1.10.8.10">
    <property type="entry name" value="DNA helicase RuvA subunit, C-terminal domain"/>
    <property type="match status" value="1"/>
</dbReference>
<evidence type="ECO:0000256" key="5">
    <source>
        <dbReference type="ARBA" id="ARBA00025453"/>
    </source>
</evidence>
<evidence type="ECO:0000313" key="10">
    <source>
        <dbReference type="EMBL" id="SNC72233.1"/>
    </source>
</evidence>